<proteinExistence type="predicted"/>
<dbReference type="Proteomes" id="UP000024635">
    <property type="component" value="Unassembled WGS sequence"/>
</dbReference>
<comment type="caution">
    <text evidence="1">The sequence shown here is derived from an EMBL/GenBank/DDBJ whole genome shotgun (WGS) entry which is preliminary data.</text>
</comment>
<evidence type="ECO:0000313" key="2">
    <source>
        <dbReference type="Proteomes" id="UP000024635"/>
    </source>
</evidence>
<name>A0A016VBM7_9BILA</name>
<keyword evidence="2" id="KW-1185">Reference proteome</keyword>
<evidence type="ECO:0008006" key="3">
    <source>
        <dbReference type="Google" id="ProtNLM"/>
    </source>
</evidence>
<dbReference type="AlphaFoldDB" id="A0A016VBM7"/>
<gene>
    <name evidence="1" type="primary">Acey_s0013.g2039</name>
    <name evidence="1" type="synonym">ASPR-s0013.g2039</name>
    <name evidence="1" type="ORF">Y032_0013g2039</name>
</gene>
<reference evidence="2" key="1">
    <citation type="journal article" date="2015" name="Nat. Genet.">
        <title>The genome and transcriptome of the zoonotic hookworm Ancylostoma ceylanicum identify infection-specific gene families.</title>
        <authorList>
            <person name="Schwarz E.M."/>
            <person name="Hu Y."/>
            <person name="Antoshechkin I."/>
            <person name="Miller M.M."/>
            <person name="Sternberg P.W."/>
            <person name="Aroian R.V."/>
        </authorList>
    </citation>
    <scope>NUCLEOTIDE SEQUENCE</scope>
    <source>
        <strain evidence="2">HY135</strain>
    </source>
</reference>
<dbReference type="InterPro" id="IPR035109">
    <property type="entry name" value="ASPR"/>
</dbReference>
<dbReference type="EMBL" id="JARK01001349">
    <property type="protein sequence ID" value="EYC24666.1"/>
    <property type="molecule type" value="Genomic_DNA"/>
</dbReference>
<sequence>MIDLPQRVEGVYTSVFCLISIIYSAGGQSVPPKCEDWKDTETPLHLGMAEDIMEAFNDLRQERPKYSCKLEKMAHKLMPKPEKDGVLGKFFVTRYVSGGVPSSNDVVQYWKLKLRAMGKVARFGCNFEKTEQKHTIVCVYRRSE</sequence>
<organism evidence="1 2">
    <name type="scientific">Ancylostoma ceylanicum</name>
    <dbReference type="NCBI Taxonomy" id="53326"/>
    <lineage>
        <taxon>Eukaryota</taxon>
        <taxon>Metazoa</taxon>
        <taxon>Ecdysozoa</taxon>
        <taxon>Nematoda</taxon>
        <taxon>Chromadorea</taxon>
        <taxon>Rhabditida</taxon>
        <taxon>Rhabditina</taxon>
        <taxon>Rhabditomorpha</taxon>
        <taxon>Strongyloidea</taxon>
        <taxon>Ancylostomatidae</taxon>
        <taxon>Ancylostomatinae</taxon>
        <taxon>Ancylostoma</taxon>
    </lineage>
</organism>
<dbReference type="Pfam" id="PF17641">
    <property type="entry name" value="ASPRs"/>
    <property type="match status" value="1"/>
</dbReference>
<accession>A0A016VBM7</accession>
<protein>
    <recommendedName>
        <fullName evidence="3">SCP domain-containing protein</fullName>
    </recommendedName>
</protein>
<evidence type="ECO:0000313" key="1">
    <source>
        <dbReference type="EMBL" id="EYC24666.1"/>
    </source>
</evidence>